<feature type="binding site" evidence="9">
    <location>
        <position position="97"/>
    </location>
    <ligand>
        <name>NADP(+)</name>
        <dbReference type="ChEBI" id="CHEBI:58349"/>
    </ligand>
</feature>
<name>A0A380LJ03_9FIRM</name>
<dbReference type="PIRSF" id="PIRSF000109">
    <property type="entry name" value="6PGD"/>
    <property type="match status" value="1"/>
</dbReference>
<comment type="pathway">
    <text evidence="10">Carbohydrate degradation; pentose phosphate pathway; D-ribulose 5-phosphate from D-glucose 6-phosphate (oxidative stage): step 3/3.</text>
</comment>
<feature type="binding site" evidence="8">
    <location>
        <position position="435"/>
    </location>
    <ligand>
        <name>substrate</name>
        <note>ligand shared between dimeric partners</note>
    </ligand>
</feature>
<organism evidence="12 13">
    <name type="scientific">Faecalicoccus pleomorphus</name>
    <dbReference type="NCBI Taxonomy" id="1323"/>
    <lineage>
        <taxon>Bacteria</taxon>
        <taxon>Bacillati</taxon>
        <taxon>Bacillota</taxon>
        <taxon>Erysipelotrichia</taxon>
        <taxon>Erysipelotrichales</taxon>
        <taxon>Erysipelotrichaceae</taxon>
        <taxon>Faecalicoccus</taxon>
    </lineage>
</organism>
<feature type="binding site" evidence="9">
    <location>
        <begin position="31"/>
        <end position="33"/>
    </location>
    <ligand>
        <name>NADP(+)</name>
        <dbReference type="ChEBI" id="CHEBI:58349"/>
    </ligand>
</feature>
<dbReference type="GeneID" id="77461684"/>
<dbReference type="InterPro" id="IPR013328">
    <property type="entry name" value="6PGD_dom2"/>
</dbReference>
<dbReference type="PRINTS" id="PR00076">
    <property type="entry name" value="6PGDHDRGNASE"/>
</dbReference>
<dbReference type="EMBL" id="UHFX01000003">
    <property type="protein sequence ID" value="SUO03829.1"/>
    <property type="molecule type" value="Genomic_DNA"/>
</dbReference>
<feature type="active site" description="Proton acceptor" evidence="7">
    <location>
        <position position="177"/>
    </location>
</feature>
<dbReference type="SUPFAM" id="SSF48179">
    <property type="entry name" value="6-phosphogluconate dehydrogenase C-terminal domain-like"/>
    <property type="match status" value="1"/>
</dbReference>
<dbReference type="PROSITE" id="PS00461">
    <property type="entry name" value="6PGD"/>
    <property type="match status" value="1"/>
</dbReference>
<dbReference type="FunFam" id="1.20.5.320:FF:000001">
    <property type="entry name" value="6-phosphogluconate dehydrogenase, decarboxylating"/>
    <property type="match status" value="1"/>
</dbReference>
<evidence type="ECO:0000313" key="12">
    <source>
        <dbReference type="EMBL" id="SUO03829.1"/>
    </source>
</evidence>
<dbReference type="SMART" id="SM01350">
    <property type="entry name" value="6PGD"/>
    <property type="match status" value="1"/>
</dbReference>
<feature type="active site" description="Proton donor" evidence="7">
    <location>
        <position position="184"/>
    </location>
</feature>
<dbReference type="Pfam" id="PF00393">
    <property type="entry name" value="6PGD"/>
    <property type="match status" value="1"/>
</dbReference>
<dbReference type="Proteomes" id="UP000255523">
    <property type="component" value="Unassembled WGS sequence"/>
</dbReference>
<dbReference type="NCBIfam" id="NF006765">
    <property type="entry name" value="PRK09287.1"/>
    <property type="match status" value="1"/>
</dbReference>
<dbReference type="AlphaFoldDB" id="A0A380LJ03"/>
<dbReference type="InterPro" id="IPR006113">
    <property type="entry name" value="6PGDH_Gnd/GntZ"/>
</dbReference>
<keyword evidence="5 10" id="KW-0311">Gluconate utilization</keyword>
<comment type="catalytic activity">
    <reaction evidence="10">
        <text>6-phospho-D-gluconate + NADP(+) = D-ribulose 5-phosphate + CO2 + NADPH</text>
        <dbReference type="Rhea" id="RHEA:10116"/>
        <dbReference type="ChEBI" id="CHEBI:16526"/>
        <dbReference type="ChEBI" id="CHEBI:57783"/>
        <dbReference type="ChEBI" id="CHEBI:58121"/>
        <dbReference type="ChEBI" id="CHEBI:58349"/>
        <dbReference type="ChEBI" id="CHEBI:58759"/>
        <dbReference type="EC" id="1.1.1.44"/>
    </reaction>
</comment>
<comment type="subunit">
    <text evidence="2">Homodimer.</text>
</comment>
<dbReference type="InterPro" id="IPR036291">
    <property type="entry name" value="NAD(P)-bd_dom_sf"/>
</dbReference>
<feature type="binding site" description="in other chain" evidence="8">
    <location>
        <begin position="180"/>
        <end position="181"/>
    </location>
    <ligand>
        <name>substrate</name>
        <note>ligand shared between dimeric partners</note>
    </ligand>
</feature>
<dbReference type="InterPro" id="IPR006183">
    <property type="entry name" value="Pgluconate_DH"/>
</dbReference>
<feature type="binding site" description="in other chain" evidence="8">
    <location>
        <position position="185"/>
    </location>
    <ligand>
        <name>substrate</name>
        <note>ligand shared between dimeric partners</note>
    </ligand>
</feature>
<dbReference type="EC" id="1.1.1.44" evidence="10"/>
<dbReference type="RefSeq" id="WP_022789622.1">
    <property type="nucleotide sequence ID" value="NZ_CBCTMB010000026.1"/>
</dbReference>
<protein>
    <recommendedName>
        <fullName evidence="10">6-phosphogluconate dehydrogenase, decarboxylating</fullName>
        <ecNumber evidence="10">1.1.1.44</ecNumber>
    </recommendedName>
</protein>
<dbReference type="Gene3D" id="1.10.1040.10">
    <property type="entry name" value="N-(1-d-carboxylethyl)-l-norvaline Dehydrogenase, domain 2"/>
    <property type="match status" value="1"/>
</dbReference>
<evidence type="ECO:0000256" key="4">
    <source>
        <dbReference type="ARBA" id="ARBA00023002"/>
    </source>
</evidence>
<feature type="binding site" description="in other chain" evidence="8">
    <location>
        <position position="254"/>
    </location>
    <ligand>
        <name>substrate</name>
        <note>ligand shared between dimeric partners</note>
    </ligand>
</feature>
<dbReference type="OrthoDB" id="9804542at2"/>
<keyword evidence="4 10" id="KW-0560">Oxidoreductase</keyword>
<keyword evidence="13" id="KW-1185">Reference proteome</keyword>
<evidence type="ECO:0000256" key="2">
    <source>
        <dbReference type="ARBA" id="ARBA00011738"/>
    </source>
</evidence>
<dbReference type="GO" id="GO:0004616">
    <property type="term" value="F:phosphogluconate dehydrogenase (decarboxylating) activity"/>
    <property type="evidence" value="ECO:0007669"/>
    <property type="project" value="UniProtKB-EC"/>
</dbReference>
<evidence type="ECO:0000256" key="5">
    <source>
        <dbReference type="ARBA" id="ARBA00023064"/>
    </source>
</evidence>
<evidence type="ECO:0000256" key="9">
    <source>
        <dbReference type="PIRSR" id="PIRSR000109-3"/>
    </source>
</evidence>
<dbReference type="InterPro" id="IPR006114">
    <property type="entry name" value="6PGDH_C"/>
</dbReference>
<dbReference type="InterPro" id="IPR006184">
    <property type="entry name" value="6PGdom_BS"/>
</dbReference>
<feature type="binding site" evidence="9">
    <location>
        <begin position="8"/>
        <end position="13"/>
    </location>
    <ligand>
        <name>NADP(+)</name>
        <dbReference type="ChEBI" id="CHEBI:58349"/>
    </ligand>
</feature>
<evidence type="ECO:0000259" key="11">
    <source>
        <dbReference type="SMART" id="SM01350"/>
    </source>
</evidence>
<evidence type="ECO:0000256" key="8">
    <source>
        <dbReference type="PIRSR" id="PIRSR000109-2"/>
    </source>
</evidence>
<dbReference type="GO" id="GO:0006098">
    <property type="term" value="P:pentose-phosphate shunt"/>
    <property type="evidence" value="ECO:0007669"/>
    <property type="project" value="UniProtKB-UniPathway"/>
</dbReference>
<evidence type="ECO:0000256" key="1">
    <source>
        <dbReference type="ARBA" id="ARBA00008419"/>
    </source>
</evidence>
<dbReference type="Gene3D" id="3.40.50.720">
    <property type="entry name" value="NAD(P)-binding Rossmann-like Domain"/>
    <property type="match status" value="1"/>
</dbReference>
<accession>A0A380LJ03</accession>
<comment type="similarity">
    <text evidence="1 10">Belongs to the 6-phosphogluconate dehydrogenase family.</text>
</comment>
<gene>
    <name evidence="12" type="primary">yqjI</name>
    <name evidence="12" type="ORF">NCTC11087_00706</name>
</gene>
<feature type="binding site" description="in other chain" evidence="8">
    <location>
        <position position="281"/>
    </location>
    <ligand>
        <name>substrate</name>
        <note>ligand shared between dimeric partners</note>
    </ligand>
</feature>
<evidence type="ECO:0000256" key="3">
    <source>
        <dbReference type="ARBA" id="ARBA00022857"/>
    </source>
</evidence>
<dbReference type="GO" id="GO:0050661">
    <property type="term" value="F:NADP binding"/>
    <property type="evidence" value="ECO:0007669"/>
    <property type="project" value="InterPro"/>
</dbReference>
<evidence type="ECO:0000313" key="13">
    <source>
        <dbReference type="Proteomes" id="UP000255523"/>
    </source>
</evidence>
<evidence type="ECO:0000256" key="6">
    <source>
        <dbReference type="ARBA" id="ARBA00023126"/>
    </source>
</evidence>
<feature type="binding site" evidence="8">
    <location>
        <position position="429"/>
    </location>
    <ligand>
        <name>substrate</name>
        <note>ligand shared between dimeric partners</note>
    </ligand>
</feature>
<feature type="binding site" description="in other chain" evidence="8">
    <location>
        <begin position="123"/>
        <end position="125"/>
    </location>
    <ligand>
        <name>substrate</name>
        <note>ligand shared between dimeric partners</note>
    </ligand>
</feature>
<feature type="binding site" description="in other chain" evidence="8">
    <location>
        <position position="97"/>
    </location>
    <ligand>
        <name>substrate</name>
        <note>ligand shared between dimeric partners</note>
    </ligand>
</feature>
<dbReference type="InterPro" id="IPR008927">
    <property type="entry name" value="6-PGluconate_DH-like_C_sf"/>
</dbReference>
<evidence type="ECO:0000256" key="7">
    <source>
        <dbReference type="PIRSR" id="PIRSR000109-1"/>
    </source>
</evidence>
<dbReference type="FunFam" id="1.10.1040.10:FF:000032">
    <property type="entry name" value="6-phosphogluconate dehydrogenase, decarboxylating"/>
    <property type="match status" value="1"/>
</dbReference>
<dbReference type="InterPro" id="IPR006115">
    <property type="entry name" value="6PGDH_NADP-bd"/>
</dbReference>
<dbReference type="GO" id="GO:0019521">
    <property type="term" value="P:D-gluconate metabolic process"/>
    <property type="evidence" value="ECO:0007669"/>
    <property type="project" value="UniProtKB-KW"/>
</dbReference>
<proteinExistence type="inferred from homology"/>
<sequence length="451" mass="50146">MNQIAVIGLGVMGKAIAQNMMNHGFRVAGYNRTYAVTETMQGKENFIGYKELKDAIESLEKPRKIFMMVPAGPVVDAMIDQLEPFVEAGDIVMDAGNSYFEDDARRGKRLEKLGVHYLAVGVSGGEMGALHGPSIMPSGSKKAYDQVAFILETIAAQKDGEPCCTYIGPEGSGHYVKMVHNGIEYADMQLIVEAYIAMKAAGMSNQSISDVLESWNQGPLESYLLSITIKILREKDPDTQKDLVDLIVDASSNKGTGKWTSQCALVQDINVSLIHGAYMARLTSNDEKLRHRFPKVQSHMEIDTEQLRQAYFLARVVAYEQGFRLYSDASKRYGWDLNLSKIASIFRAGCIIQANLLEYIRDTFGRLGPDASLFDDFEEMALAHLPALKTIVTNGLLHDISMPLFTAALTYIIPMQQVALGANLIQAQRDFFGAHTFKRVDKEGVFHHHWE</sequence>
<dbReference type="Gene3D" id="1.20.5.320">
    <property type="entry name" value="6-Phosphogluconate Dehydrogenase, domain 3"/>
    <property type="match status" value="1"/>
</dbReference>
<reference evidence="12 13" key="1">
    <citation type="submission" date="2018-06" db="EMBL/GenBank/DDBJ databases">
        <authorList>
            <consortium name="Pathogen Informatics"/>
            <person name="Doyle S."/>
        </authorList>
    </citation>
    <scope>NUCLEOTIDE SEQUENCE [LARGE SCALE GENOMIC DNA]</scope>
    <source>
        <strain evidence="12 13">NCTC11087</strain>
    </source>
</reference>
<dbReference type="UniPathway" id="UPA00115">
    <property type="reaction ID" value="UER00410"/>
</dbReference>
<keyword evidence="6 10" id="KW-0570">Pentose shunt</keyword>
<evidence type="ECO:0000256" key="10">
    <source>
        <dbReference type="RuleBase" id="RU000485"/>
    </source>
</evidence>
<dbReference type="Pfam" id="PF03446">
    <property type="entry name" value="NAD_binding_2"/>
    <property type="match status" value="1"/>
</dbReference>
<keyword evidence="3 10" id="KW-0521">NADP</keyword>
<dbReference type="PANTHER" id="PTHR11811">
    <property type="entry name" value="6-PHOSPHOGLUCONATE DEHYDROGENASE"/>
    <property type="match status" value="1"/>
</dbReference>
<feature type="binding site" evidence="9">
    <location>
        <begin position="69"/>
        <end position="71"/>
    </location>
    <ligand>
        <name>NADP(+)</name>
        <dbReference type="ChEBI" id="CHEBI:58349"/>
    </ligand>
</feature>
<feature type="domain" description="6-phosphogluconate dehydrogenase C-terminal" evidence="11">
    <location>
        <begin position="173"/>
        <end position="451"/>
    </location>
</feature>
<dbReference type="SUPFAM" id="SSF51735">
    <property type="entry name" value="NAD(P)-binding Rossmann-fold domains"/>
    <property type="match status" value="1"/>
</dbReference>
<dbReference type="NCBIfam" id="TIGR00873">
    <property type="entry name" value="gnd"/>
    <property type="match status" value="1"/>
</dbReference>